<keyword evidence="1" id="KW-0805">Transcription regulation</keyword>
<feature type="domain" description="HTH merR-type" evidence="4">
    <location>
        <begin position="20"/>
        <end position="89"/>
    </location>
</feature>
<dbReference type="Pfam" id="PF13411">
    <property type="entry name" value="MerR_1"/>
    <property type="match status" value="1"/>
</dbReference>
<evidence type="ECO:0000259" key="4">
    <source>
        <dbReference type="PROSITE" id="PS50937"/>
    </source>
</evidence>
<dbReference type="Proteomes" id="UP001476583">
    <property type="component" value="Chromosome"/>
</dbReference>
<name>A0ABZ2RCP2_ECTME</name>
<dbReference type="PANTHER" id="PTHR30204">
    <property type="entry name" value="REDOX-CYCLING DRUG-SENSING TRANSCRIPTIONAL ACTIVATOR SOXR"/>
    <property type="match status" value="1"/>
</dbReference>
<dbReference type="PANTHER" id="PTHR30204:SF67">
    <property type="entry name" value="HTH-TYPE TRANSCRIPTIONAL REGULATOR MLRA-RELATED"/>
    <property type="match status" value="1"/>
</dbReference>
<dbReference type="CDD" id="cd01104">
    <property type="entry name" value="HTH_MlrA-CarA"/>
    <property type="match status" value="1"/>
</dbReference>
<reference evidence="5 6" key="1">
    <citation type="submission" date="2024-03" db="EMBL/GenBank/DDBJ databases">
        <title>Complete genome of BD2.</title>
        <authorList>
            <person name="Cao G."/>
        </authorList>
    </citation>
    <scope>NUCLEOTIDE SEQUENCE [LARGE SCALE GENOMIC DNA]</scope>
    <source>
        <strain evidence="5 6">BD2</strain>
    </source>
</reference>
<sequence length="319" mass="35704">MTERVEASVSVAEHPVSDELLPIREVVRQTGVNPVTLRAWERRYGLIRPYRTEGGHRLYTLEDIATIRDIMAWTERGLAVSKVGNLLARRREEAASASFTQAEPAASGESQQAEWQTRICQALQAFDEERLEQLYGQIFATFPLQMAFEEILLPVWRQGINDAGFGQLSQWLFYDAFLRSRVLQRMQMLKRDAQGDVLFVGIPDQHRELELLVSGLLVSGDTSRLRILPVGQPLEEVPVICQSIQPRALVVLAAMPPTQVQLRQLFKLALSVDCPMALAGLGAELAEAQLQGSPIANLGAHTGLMRDRLRQLIEGRLDT</sequence>
<keyword evidence="6" id="KW-1185">Reference proteome</keyword>
<dbReference type="EMBL" id="CP148074">
    <property type="protein sequence ID" value="WXL24382.1"/>
    <property type="molecule type" value="Genomic_DNA"/>
</dbReference>
<keyword evidence="2" id="KW-0238">DNA-binding</keyword>
<evidence type="ECO:0000256" key="3">
    <source>
        <dbReference type="ARBA" id="ARBA00023163"/>
    </source>
</evidence>
<proteinExistence type="predicted"/>
<dbReference type="SMART" id="SM00422">
    <property type="entry name" value="HTH_MERR"/>
    <property type="match status" value="1"/>
</dbReference>
<evidence type="ECO:0000313" key="6">
    <source>
        <dbReference type="Proteomes" id="UP001476583"/>
    </source>
</evidence>
<dbReference type="PROSITE" id="PS50937">
    <property type="entry name" value="HTH_MERR_2"/>
    <property type="match status" value="1"/>
</dbReference>
<keyword evidence="3" id="KW-0804">Transcription</keyword>
<dbReference type="InterPro" id="IPR047057">
    <property type="entry name" value="MerR_fam"/>
</dbReference>
<organism evidence="5 6">
    <name type="scientific">Ectopseudomonas mendocina</name>
    <name type="common">Pseudomonas mendocina</name>
    <dbReference type="NCBI Taxonomy" id="300"/>
    <lineage>
        <taxon>Bacteria</taxon>
        <taxon>Pseudomonadati</taxon>
        <taxon>Pseudomonadota</taxon>
        <taxon>Gammaproteobacteria</taxon>
        <taxon>Pseudomonadales</taxon>
        <taxon>Pseudomonadaceae</taxon>
        <taxon>Ectopseudomonas</taxon>
    </lineage>
</organism>
<evidence type="ECO:0000313" key="5">
    <source>
        <dbReference type="EMBL" id="WXL24382.1"/>
    </source>
</evidence>
<evidence type="ECO:0000256" key="1">
    <source>
        <dbReference type="ARBA" id="ARBA00023015"/>
    </source>
</evidence>
<dbReference type="Gene3D" id="1.10.1660.10">
    <property type="match status" value="1"/>
</dbReference>
<dbReference type="InterPro" id="IPR009061">
    <property type="entry name" value="DNA-bd_dom_put_sf"/>
</dbReference>
<accession>A0ABZ2RCP2</accession>
<gene>
    <name evidence="5" type="ORF">WG219_13715</name>
</gene>
<dbReference type="SUPFAM" id="SSF46955">
    <property type="entry name" value="Putative DNA-binding domain"/>
    <property type="match status" value="1"/>
</dbReference>
<dbReference type="InterPro" id="IPR000551">
    <property type="entry name" value="MerR-type_HTH_dom"/>
</dbReference>
<evidence type="ECO:0000256" key="2">
    <source>
        <dbReference type="ARBA" id="ARBA00023125"/>
    </source>
</evidence>
<protein>
    <submittedName>
        <fullName evidence="5">MerR family transcriptional regulator</fullName>
    </submittedName>
</protein>